<keyword evidence="12" id="KW-0564">Palmitate</keyword>
<comment type="similarity">
    <text evidence="2">Belongs to the BexD/CtrA/VexA family.</text>
</comment>
<proteinExistence type="inferred from homology"/>
<evidence type="ECO:0000256" key="14">
    <source>
        <dbReference type="ARBA" id="ARBA00023288"/>
    </source>
</evidence>
<keyword evidence="10" id="KW-0626">Porin</keyword>
<evidence type="ECO:0000256" key="9">
    <source>
        <dbReference type="ARBA" id="ARBA00023065"/>
    </source>
</evidence>
<comment type="subcellular location">
    <subcellularLocation>
        <location evidence="1">Cell outer membrane</location>
        <topology evidence="1">Multi-pass membrane protein</topology>
    </subcellularLocation>
</comment>
<keyword evidence="13" id="KW-0998">Cell outer membrane</keyword>
<dbReference type="InterPro" id="IPR003715">
    <property type="entry name" value="Poly_export_N"/>
</dbReference>
<evidence type="ECO:0000256" key="13">
    <source>
        <dbReference type="ARBA" id="ARBA00023237"/>
    </source>
</evidence>
<evidence type="ECO:0000256" key="7">
    <source>
        <dbReference type="ARBA" id="ARBA00022729"/>
    </source>
</evidence>
<evidence type="ECO:0000259" key="16">
    <source>
        <dbReference type="Pfam" id="PF02563"/>
    </source>
</evidence>
<dbReference type="EMBL" id="JAKEVY010000002">
    <property type="protein sequence ID" value="MCF1714783.1"/>
    <property type="molecule type" value="Genomic_DNA"/>
</dbReference>
<evidence type="ECO:0000256" key="12">
    <source>
        <dbReference type="ARBA" id="ARBA00023139"/>
    </source>
</evidence>
<keyword evidence="5" id="KW-0762">Sugar transport</keyword>
<keyword evidence="8" id="KW-0625">Polysaccharide transport</keyword>
<keyword evidence="7" id="KW-0732">Signal</keyword>
<evidence type="ECO:0000313" key="19">
    <source>
        <dbReference type="Proteomes" id="UP001200145"/>
    </source>
</evidence>
<dbReference type="Pfam" id="PF02563">
    <property type="entry name" value="Poly_export"/>
    <property type="match status" value="1"/>
</dbReference>
<name>A0ABS9BI56_9BACT</name>
<evidence type="ECO:0000256" key="4">
    <source>
        <dbReference type="ARBA" id="ARBA00022452"/>
    </source>
</evidence>
<evidence type="ECO:0000256" key="15">
    <source>
        <dbReference type="SAM" id="Phobius"/>
    </source>
</evidence>
<evidence type="ECO:0000256" key="6">
    <source>
        <dbReference type="ARBA" id="ARBA00022692"/>
    </source>
</evidence>
<dbReference type="PROSITE" id="PS51257">
    <property type="entry name" value="PROKAR_LIPOPROTEIN"/>
    <property type="match status" value="1"/>
</dbReference>
<dbReference type="PANTHER" id="PTHR33619:SF3">
    <property type="entry name" value="POLYSACCHARIDE EXPORT PROTEIN GFCE-RELATED"/>
    <property type="match status" value="1"/>
</dbReference>
<evidence type="ECO:0000259" key="17">
    <source>
        <dbReference type="Pfam" id="PF22461"/>
    </source>
</evidence>
<evidence type="ECO:0000256" key="2">
    <source>
        <dbReference type="ARBA" id="ARBA00009450"/>
    </source>
</evidence>
<evidence type="ECO:0000256" key="3">
    <source>
        <dbReference type="ARBA" id="ARBA00022448"/>
    </source>
</evidence>
<comment type="caution">
    <text evidence="18">The sequence shown here is derived from an EMBL/GenBank/DDBJ whole genome shotgun (WGS) entry which is preliminary data.</text>
</comment>
<keyword evidence="3" id="KW-0813">Transport</keyword>
<evidence type="ECO:0000256" key="10">
    <source>
        <dbReference type="ARBA" id="ARBA00023114"/>
    </source>
</evidence>
<dbReference type="RefSeq" id="WP_234865736.1">
    <property type="nucleotide sequence ID" value="NZ_JAKEVY010000002.1"/>
</dbReference>
<feature type="transmembrane region" description="Helical" evidence="15">
    <location>
        <begin position="244"/>
        <end position="262"/>
    </location>
</feature>
<reference evidence="18 19" key="1">
    <citation type="submission" date="2022-01" db="EMBL/GenBank/DDBJ databases">
        <title>Flavihumibacter sp. nov., isolated from sediment of a river.</title>
        <authorList>
            <person name="Liu H."/>
        </authorList>
    </citation>
    <scope>NUCLEOTIDE SEQUENCE [LARGE SCALE GENOMIC DNA]</scope>
    <source>
        <strain evidence="18 19">RY-1</strain>
    </source>
</reference>
<organism evidence="18 19">
    <name type="scientific">Flavihumibacter fluminis</name>
    <dbReference type="NCBI Taxonomy" id="2909236"/>
    <lineage>
        <taxon>Bacteria</taxon>
        <taxon>Pseudomonadati</taxon>
        <taxon>Bacteroidota</taxon>
        <taxon>Chitinophagia</taxon>
        <taxon>Chitinophagales</taxon>
        <taxon>Chitinophagaceae</taxon>
        <taxon>Flavihumibacter</taxon>
    </lineage>
</organism>
<keyword evidence="11 15" id="KW-0472">Membrane</keyword>
<keyword evidence="4" id="KW-1134">Transmembrane beta strand</keyword>
<accession>A0ABS9BI56</accession>
<evidence type="ECO:0000313" key="18">
    <source>
        <dbReference type="EMBL" id="MCF1714783.1"/>
    </source>
</evidence>
<protein>
    <submittedName>
        <fullName evidence="18">Polysaccharide biosynthesis/export family protein</fullName>
    </submittedName>
</protein>
<dbReference type="InterPro" id="IPR049712">
    <property type="entry name" value="Poly_export"/>
</dbReference>
<keyword evidence="19" id="KW-1185">Reference proteome</keyword>
<keyword evidence="6 15" id="KW-0812">Transmembrane</keyword>
<sequence>MNRFLLPICTKFSWMFLVVVTLFLGSCASVEKARYFNESVPSQYPLVDANLDPIIQKADILGITISSLNPDANLPFNSLNTTPAGYFSNTNNSMAPVGYLVDPEGVITFPMLGRLQAAGLTKAQFTDSLAIALKSRKLLVDPIVNVRILNFKVTVLGEVGKPTVVSVANERISLLEAIGMAGDLTLTAKRDNVLLIREEGNKKITRRINLNDESLFRSPYYFLKNNDIIYVEANKARVQSTSRFTTLLPALLSGFALLAIIIDRVAR</sequence>
<keyword evidence="14" id="KW-0449">Lipoprotein</keyword>
<dbReference type="PANTHER" id="PTHR33619">
    <property type="entry name" value="POLYSACCHARIDE EXPORT PROTEIN GFCE-RELATED"/>
    <property type="match status" value="1"/>
</dbReference>
<dbReference type="Pfam" id="PF22461">
    <property type="entry name" value="SLBB_2"/>
    <property type="match status" value="1"/>
</dbReference>
<evidence type="ECO:0000256" key="5">
    <source>
        <dbReference type="ARBA" id="ARBA00022597"/>
    </source>
</evidence>
<keyword evidence="9" id="KW-0406">Ion transport</keyword>
<feature type="domain" description="SLBB" evidence="17">
    <location>
        <begin position="152"/>
        <end position="231"/>
    </location>
</feature>
<dbReference type="Proteomes" id="UP001200145">
    <property type="component" value="Unassembled WGS sequence"/>
</dbReference>
<keyword evidence="15" id="KW-1133">Transmembrane helix</keyword>
<gene>
    <name evidence="18" type="ORF">L0U88_09115</name>
</gene>
<dbReference type="InterPro" id="IPR054765">
    <property type="entry name" value="SLBB_dom"/>
</dbReference>
<dbReference type="Gene3D" id="3.10.560.10">
    <property type="entry name" value="Outer membrane lipoprotein wza domain like"/>
    <property type="match status" value="1"/>
</dbReference>
<feature type="domain" description="Polysaccharide export protein N-terminal" evidence="16">
    <location>
        <begin position="52"/>
        <end position="148"/>
    </location>
</feature>
<evidence type="ECO:0000256" key="11">
    <source>
        <dbReference type="ARBA" id="ARBA00023136"/>
    </source>
</evidence>
<evidence type="ECO:0000256" key="1">
    <source>
        <dbReference type="ARBA" id="ARBA00004571"/>
    </source>
</evidence>
<evidence type="ECO:0000256" key="8">
    <source>
        <dbReference type="ARBA" id="ARBA00023047"/>
    </source>
</evidence>